<comment type="caution">
    <text evidence="3">The sequence shown here is derived from an EMBL/GenBank/DDBJ whole genome shotgun (WGS) entry which is preliminary data.</text>
</comment>
<feature type="transmembrane region" description="Helical" evidence="2">
    <location>
        <begin position="55"/>
        <end position="76"/>
    </location>
</feature>
<organism evidence="3 4">
    <name type="scientific">Candidatus Proximibacter danicus</name>
    <dbReference type="NCBI Taxonomy" id="2954365"/>
    <lineage>
        <taxon>Bacteria</taxon>
        <taxon>Pseudomonadati</taxon>
        <taxon>Pseudomonadota</taxon>
        <taxon>Betaproteobacteria</taxon>
        <taxon>Candidatus Proximibacter</taxon>
    </lineage>
</organism>
<keyword evidence="2" id="KW-1133">Transmembrane helix</keyword>
<accession>A0A9D7K3Y7</accession>
<feature type="region of interest" description="Disordered" evidence="1">
    <location>
        <begin position="298"/>
        <end position="352"/>
    </location>
</feature>
<dbReference type="EMBL" id="JADJUC010000028">
    <property type="protein sequence ID" value="MBK8525301.1"/>
    <property type="molecule type" value="Genomic_DNA"/>
</dbReference>
<proteinExistence type="predicted"/>
<feature type="transmembrane region" description="Helical" evidence="2">
    <location>
        <begin position="82"/>
        <end position="105"/>
    </location>
</feature>
<evidence type="ECO:0000313" key="3">
    <source>
        <dbReference type="EMBL" id="MBK8525301.1"/>
    </source>
</evidence>
<protein>
    <submittedName>
        <fullName evidence="3">Uncharacterized protein</fullName>
    </submittedName>
</protein>
<sequence length="352" mass="38640">MNGLLDSIQNAPPAYQIIYAVSGLIALVVIVFMAGMEGRHFRQLQLGSAWLKLRIASLLILAAAIAAILGTISAIGISGMEILAIAYLALLTVGPLIYFGLHWLFGRMLGLSRGQSAWIGFSGLLMLGIVPAIGQILMPYGRDLKQILDERADNAIPVVPSPYKQHDARRFILPNEAEVWAIHYQAPVSVTLVRIDMETSYGRAKNVESHGSASLCHQGNDVHLFWPVDRPLPALHLFWKDAAGKAFQSPWQIANAGSSAEKFGIRWTEESLQLPVLLPREGVSLIWERPDRPPIFDSLRDSGPSGACAPQTIQLPKRGEVGRPNLLRLRTDHAQTKTSSWADFRRPGPPSN</sequence>
<name>A0A9D7K3Y7_9PROT</name>
<gene>
    <name evidence="3" type="ORF">IPL58_15445</name>
</gene>
<evidence type="ECO:0000256" key="1">
    <source>
        <dbReference type="SAM" id="MobiDB-lite"/>
    </source>
</evidence>
<feature type="transmembrane region" description="Helical" evidence="2">
    <location>
        <begin position="117"/>
        <end position="138"/>
    </location>
</feature>
<reference evidence="3" key="1">
    <citation type="submission" date="2020-10" db="EMBL/GenBank/DDBJ databases">
        <title>Connecting structure to function with the recovery of over 1000 high-quality activated sludge metagenome-assembled genomes encoding full-length rRNA genes using long-read sequencing.</title>
        <authorList>
            <person name="Singleton C.M."/>
            <person name="Petriglieri F."/>
            <person name="Kristensen J.M."/>
            <person name="Kirkegaard R.H."/>
            <person name="Michaelsen T.Y."/>
            <person name="Andersen M.H."/>
            <person name="Karst S.M."/>
            <person name="Dueholm M.S."/>
            <person name="Nielsen P.H."/>
            <person name="Albertsen M."/>
        </authorList>
    </citation>
    <scope>NUCLEOTIDE SEQUENCE</scope>
    <source>
        <strain evidence="3">Hirt_18-Q3-R61-65_BATAC.395</strain>
    </source>
</reference>
<dbReference type="AlphaFoldDB" id="A0A9D7K3Y7"/>
<dbReference type="Proteomes" id="UP000886689">
    <property type="component" value="Unassembled WGS sequence"/>
</dbReference>
<feature type="transmembrane region" description="Helical" evidence="2">
    <location>
        <begin position="14"/>
        <end position="34"/>
    </location>
</feature>
<keyword evidence="2" id="KW-0812">Transmembrane</keyword>
<evidence type="ECO:0000256" key="2">
    <source>
        <dbReference type="SAM" id="Phobius"/>
    </source>
</evidence>
<evidence type="ECO:0000313" key="4">
    <source>
        <dbReference type="Proteomes" id="UP000886689"/>
    </source>
</evidence>
<keyword evidence="2" id="KW-0472">Membrane</keyword>